<name>A0A832QF29_9BACT</name>
<reference evidence="1 2" key="1">
    <citation type="journal article" date="2020" name="Biotechnol. Biofuels">
        <title>New insights from the biogas microbiome by comprehensive genome-resolved metagenomics of nearly 1600 species originating from multiple anaerobic digesters.</title>
        <authorList>
            <person name="Campanaro S."/>
            <person name="Treu L."/>
            <person name="Rodriguez-R L.M."/>
            <person name="Kovalovszki A."/>
            <person name="Ziels R.M."/>
            <person name="Maus I."/>
            <person name="Zhu X."/>
            <person name="Kougias P.G."/>
            <person name="Basile A."/>
            <person name="Luo G."/>
            <person name="Schluter A."/>
            <person name="Konstantinidis K.T."/>
            <person name="Angelidaki I."/>
        </authorList>
    </citation>
    <scope>NUCLEOTIDE SEQUENCE [LARGE SCALE GENOMIC DNA]</scope>
    <source>
        <strain evidence="1">AS05jafATM_89</strain>
    </source>
</reference>
<accession>A0A832QF29</accession>
<gene>
    <name evidence="1" type="ORF">GX533_01470</name>
</gene>
<organism evidence="1 2">
    <name type="scientific">Candidatus Dojkabacteria bacterium</name>
    <dbReference type="NCBI Taxonomy" id="2099670"/>
    <lineage>
        <taxon>Bacteria</taxon>
        <taxon>Candidatus Dojkabacteria</taxon>
    </lineage>
</organism>
<proteinExistence type="predicted"/>
<comment type="caution">
    <text evidence="1">The sequence shown here is derived from an EMBL/GenBank/DDBJ whole genome shotgun (WGS) entry which is preliminary data.</text>
</comment>
<evidence type="ECO:0000313" key="2">
    <source>
        <dbReference type="Proteomes" id="UP000576550"/>
    </source>
</evidence>
<dbReference type="EMBL" id="DUTP01000003">
    <property type="protein sequence ID" value="HHX99337.1"/>
    <property type="molecule type" value="Genomic_DNA"/>
</dbReference>
<dbReference type="AlphaFoldDB" id="A0A832QF29"/>
<evidence type="ECO:0000313" key="1">
    <source>
        <dbReference type="EMBL" id="HHX99337.1"/>
    </source>
</evidence>
<dbReference type="Proteomes" id="UP000576550">
    <property type="component" value="Unassembled WGS sequence"/>
</dbReference>
<protein>
    <recommendedName>
        <fullName evidence="3">N-formylglutamate amidohydrolase</fullName>
    </recommendedName>
</protein>
<evidence type="ECO:0008006" key="3">
    <source>
        <dbReference type="Google" id="ProtNLM"/>
    </source>
</evidence>
<sequence length="195" mass="22382">MKEEFTVIEGKRPLLLSAPHNSLHKRPNLSGRYRQAEEFTGEIVKEVCALTGAWGIYLSKNIDYDPSYFPLVRNPYKKAVKRICEGNDIKYFIDIHGMALDSHLDFAFYYPLGFRNSKNLTSLLEANLAKGKLDGCSTVVYNFPESSRESLGEFLASKLRIPSSQIEIARYIREEKELREVFVKNLADVITKYFV</sequence>